<evidence type="ECO:0000313" key="4">
    <source>
        <dbReference type="Proteomes" id="UP001497516"/>
    </source>
</evidence>
<dbReference type="AlphaFoldDB" id="A0AAV2EDE9"/>
<dbReference type="EMBL" id="OZ034817">
    <property type="protein sequence ID" value="CAL1383717.1"/>
    <property type="molecule type" value="Genomic_DNA"/>
</dbReference>
<protein>
    <submittedName>
        <fullName evidence="3">Uncharacterized protein</fullName>
    </submittedName>
</protein>
<evidence type="ECO:0000256" key="2">
    <source>
        <dbReference type="SAM" id="MobiDB-lite"/>
    </source>
</evidence>
<sequence>MAKKGPVVENPHSLSKSDEEDEDEGSSSDWYSLSEIHSLGELKPVLFFWLHHLASVDKKFFRLERTSRYWMFSPKVTELEAEDDAEHKVNVGRRNFTPTGENPDEEGKNLDLDAELTQLNEKKRTAENRVVGLERVSDTVCGMEALKALIEKKVIKI</sequence>
<feature type="region of interest" description="Disordered" evidence="2">
    <location>
        <begin position="1"/>
        <end position="28"/>
    </location>
</feature>
<evidence type="ECO:0000256" key="1">
    <source>
        <dbReference type="SAM" id="Coils"/>
    </source>
</evidence>
<evidence type="ECO:0000313" key="3">
    <source>
        <dbReference type="EMBL" id="CAL1383717.1"/>
    </source>
</evidence>
<name>A0AAV2EDE9_9ROSI</name>
<reference evidence="3 4" key="1">
    <citation type="submission" date="2024-04" db="EMBL/GenBank/DDBJ databases">
        <authorList>
            <person name="Fracassetti M."/>
        </authorList>
    </citation>
    <scope>NUCLEOTIDE SEQUENCE [LARGE SCALE GENOMIC DNA]</scope>
</reference>
<keyword evidence="1" id="KW-0175">Coiled coil</keyword>
<accession>A0AAV2EDE9</accession>
<gene>
    <name evidence="3" type="ORF">LTRI10_LOCUS24973</name>
</gene>
<keyword evidence="4" id="KW-1185">Reference proteome</keyword>
<organism evidence="3 4">
    <name type="scientific">Linum trigynum</name>
    <dbReference type="NCBI Taxonomy" id="586398"/>
    <lineage>
        <taxon>Eukaryota</taxon>
        <taxon>Viridiplantae</taxon>
        <taxon>Streptophyta</taxon>
        <taxon>Embryophyta</taxon>
        <taxon>Tracheophyta</taxon>
        <taxon>Spermatophyta</taxon>
        <taxon>Magnoliopsida</taxon>
        <taxon>eudicotyledons</taxon>
        <taxon>Gunneridae</taxon>
        <taxon>Pentapetalae</taxon>
        <taxon>rosids</taxon>
        <taxon>fabids</taxon>
        <taxon>Malpighiales</taxon>
        <taxon>Linaceae</taxon>
        <taxon>Linum</taxon>
    </lineage>
</organism>
<proteinExistence type="predicted"/>
<dbReference type="Proteomes" id="UP001497516">
    <property type="component" value="Chromosome 4"/>
</dbReference>
<feature type="coiled-coil region" evidence="1">
    <location>
        <begin position="109"/>
        <end position="136"/>
    </location>
</feature>